<dbReference type="RefSeq" id="WP_159230921.1">
    <property type="nucleotide sequence ID" value="NZ_CACSIP010000018.1"/>
</dbReference>
<dbReference type="EMBL" id="CACSIP010000018">
    <property type="protein sequence ID" value="CAA0120941.1"/>
    <property type="molecule type" value="Genomic_DNA"/>
</dbReference>
<evidence type="ECO:0000313" key="1">
    <source>
        <dbReference type="EMBL" id="CAA0120941.1"/>
    </source>
</evidence>
<evidence type="ECO:0000313" key="2">
    <source>
        <dbReference type="Proteomes" id="UP000430146"/>
    </source>
</evidence>
<sequence>MRLSARYLQPEIMVSPEAKWPIRLRTGGLVFTMDAAEALDLANQLADAVADMNNHEGTPS</sequence>
<organism evidence="1 2">
    <name type="scientific">Mycolicibacterium vanbaalenii</name>
    <name type="common">Mycobacterium vanbaalenii</name>
    <dbReference type="NCBI Taxonomy" id="110539"/>
    <lineage>
        <taxon>Bacteria</taxon>
        <taxon>Bacillati</taxon>
        <taxon>Actinomycetota</taxon>
        <taxon>Actinomycetes</taxon>
        <taxon>Mycobacteriales</taxon>
        <taxon>Mycobacteriaceae</taxon>
        <taxon>Mycolicibacterium</taxon>
    </lineage>
</organism>
<dbReference type="Proteomes" id="UP000430146">
    <property type="component" value="Unassembled WGS sequence"/>
</dbReference>
<protein>
    <submittedName>
        <fullName evidence="1">Uncharacterized protein</fullName>
    </submittedName>
</protein>
<keyword evidence="2" id="KW-1185">Reference proteome</keyword>
<dbReference type="OrthoDB" id="4764631at2"/>
<name>A0A5S9QP17_MYCVN</name>
<dbReference type="AlphaFoldDB" id="A0A5S9QP17"/>
<reference evidence="1 2" key="1">
    <citation type="submission" date="2019-11" db="EMBL/GenBank/DDBJ databases">
        <authorList>
            <person name="Holert J."/>
        </authorList>
    </citation>
    <scope>NUCLEOTIDE SEQUENCE [LARGE SCALE GENOMIC DNA]</scope>
    <source>
        <strain evidence="1">BC8_1</strain>
    </source>
</reference>
<gene>
    <name evidence="1" type="ORF">AELLOGFF_04315</name>
</gene>
<proteinExistence type="predicted"/>
<accession>A0A5S9QP17</accession>